<evidence type="ECO:0000313" key="3">
    <source>
        <dbReference type="Proteomes" id="UP000237846"/>
    </source>
</evidence>
<dbReference type="SUPFAM" id="SSF55729">
    <property type="entry name" value="Acyl-CoA N-acyltransferases (Nat)"/>
    <property type="match status" value="1"/>
</dbReference>
<dbReference type="InterPro" id="IPR016181">
    <property type="entry name" value="Acyl_CoA_acyltransferase"/>
</dbReference>
<keyword evidence="2" id="KW-0012">Acyltransferase</keyword>
<gene>
    <name evidence="2" type="ORF">CLV72_103247</name>
</gene>
<accession>A0A2T0Q7E4</accession>
<sequence>MRIRTATADDWPAVWPFFRSIVAAADTFCYDPATGYDEGRGLWMLDAPARTAVAVSDDGSTVLGSAKMNPNQGGPGAHVSSASFMVDPAHAGRGVGRALCRDALDWARAEGYTAMQFNAVSAANTRAVGLYRSLGFSVVGTVPEGFRHPALGLVGLHIMHRRL</sequence>
<dbReference type="OrthoDB" id="9788300at2"/>
<name>A0A2T0Q7E4_9ACTN</name>
<dbReference type="PANTHER" id="PTHR43138">
    <property type="entry name" value="ACETYLTRANSFERASE, GNAT FAMILY"/>
    <property type="match status" value="1"/>
</dbReference>
<reference evidence="2 3" key="1">
    <citation type="submission" date="2018-03" db="EMBL/GenBank/DDBJ databases">
        <title>Genomic Encyclopedia of Archaeal and Bacterial Type Strains, Phase II (KMG-II): from individual species to whole genera.</title>
        <authorList>
            <person name="Goeker M."/>
        </authorList>
    </citation>
    <scope>NUCLEOTIDE SEQUENCE [LARGE SCALE GENOMIC DNA]</scope>
    <source>
        <strain evidence="2 3">DSM 45601</strain>
    </source>
</reference>
<keyword evidence="3" id="KW-1185">Reference proteome</keyword>
<dbReference type="PROSITE" id="PS51186">
    <property type="entry name" value="GNAT"/>
    <property type="match status" value="1"/>
</dbReference>
<dbReference type="Pfam" id="PF00583">
    <property type="entry name" value="Acetyltransf_1"/>
    <property type="match status" value="1"/>
</dbReference>
<comment type="caution">
    <text evidence="2">The sequence shown here is derived from an EMBL/GenBank/DDBJ whole genome shotgun (WGS) entry which is preliminary data.</text>
</comment>
<dbReference type="CDD" id="cd04301">
    <property type="entry name" value="NAT_SF"/>
    <property type="match status" value="1"/>
</dbReference>
<dbReference type="PANTHER" id="PTHR43138:SF1">
    <property type="entry name" value="N-ACETYLTRANSFERASE ACA1"/>
    <property type="match status" value="1"/>
</dbReference>
<proteinExistence type="predicted"/>
<keyword evidence="2" id="KW-0808">Transferase</keyword>
<protein>
    <submittedName>
        <fullName evidence="2">L-amino acid N-acyltransferase YncA</fullName>
    </submittedName>
</protein>
<dbReference type="RefSeq" id="WP_106244392.1">
    <property type="nucleotide sequence ID" value="NZ_PVZC01000003.1"/>
</dbReference>
<organism evidence="2 3">
    <name type="scientific">Allonocardiopsis opalescens</name>
    <dbReference type="NCBI Taxonomy" id="1144618"/>
    <lineage>
        <taxon>Bacteria</taxon>
        <taxon>Bacillati</taxon>
        <taxon>Actinomycetota</taxon>
        <taxon>Actinomycetes</taxon>
        <taxon>Streptosporangiales</taxon>
        <taxon>Allonocardiopsis</taxon>
    </lineage>
</organism>
<dbReference type="Proteomes" id="UP000237846">
    <property type="component" value="Unassembled WGS sequence"/>
</dbReference>
<dbReference type="InterPro" id="IPR000182">
    <property type="entry name" value="GNAT_dom"/>
</dbReference>
<evidence type="ECO:0000259" key="1">
    <source>
        <dbReference type="PROSITE" id="PS51186"/>
    </source>
</evidence>
<feature type="domain" description="N-acetyltransferase" evidence="1">
    <location>
        <begin position="1"/>
        <end position="163"/>
    </location>
</feature>
<dbReference type="GO" id="GO:0016747">
    <property type="term" value="F:acyltransferase activity, transferring groups other than amino-acyl groups"/>
    <property type="evidence" value="ECO:0007669"/>
    <property type="project" value="InterPro"/>
</dbReference>
<dbReference type="EMBL" id="PVZC01000003">
    <property type="protein sequence ID" value="PRX99643.1"/>
    <property type="molecule type" value="Genomic_DNA"/>
</dbReference>
<evidence type="ECO:0000313" key="2">
    <source>
        <dbReference type="EMBL" id="PRX99643.1"/>
    </source>
</evidence>
<dbReference type="AlphaFoldDB" id="A0A2T0Q7E4"/>
<dbReference type="Gene3D" id="3.40.630.30">
    <property type="match status" value="1"/>
</dbReference>
<dbReference type="InterPro" id="IPR052742">
    <property type="entry name" value="Mito_N-acetyltransferase"/>
</dbReference>